<dbReference type="RefSeq" id="WP_238033723.1">
    <property type="nucleotide sequence ID" value="NZ_JAKNFS010000040.1"/>
</dbReference>
<reference evidence="1" key="1">
    <citation type="submission" date="2022-01" db="EMBL/GenBank/DDBJ databases">
        <title>Collection of gut derived symbiotic bacterial strains cultured from healthy donors.</title>
        <authorList>
            <person name="Lin H."/>
            <person name="Kohout C."/>
            <person name="Waligurski E."/>
            <person name="Pamer E.G."/>
        </authorList>
    </citation>
    <scope>NUCLEOTIDE SEQUENCE</scope>
    <source>
        <strain evidence="1">DFI.5.49</strain>
    </source>
</reference>
<sequence length="362" mass="41776">MAHEHIDPECIKKLKKDEVDIWRANWTPAKYVVLVSAEIKKHINGCKNSFPLWLNWDYVKDMFCLPELKERQVSKLVESYGEKRNRFPYTMYVVGALSVEVGNILYNDEKFVSYLYRRNGDMFDDLSKVTDASDEIKKNIKDYIRDNQEITIVVDCENANPYKLYSVLDGLEPTTREHIKKIVLYNDVHTTVTWRLLQRLIPGVEHKMIPRVKADKSLVDISLAVGTTREYFEQGTKAFILVSSDSDFWGLIKGLPECSFLLLVEQENTSSAIKSAMIRNGIPYAEIDDFCSSNLEKVYALALNQEVQNALGKYGFCMDDILAKAVENIRINLSPNEVEQYKQKYLKNLHTVQKNGYISLEI</sequence>
<gene>
    <name evidence="1" type="ORF">L0N21_17570</name>
</gene>
<comment type="caution">
    <text evidence="1">The sequence shown here is derived from an EMBL/GenBank/DDBJ whole genome shotgun (WGS) entry which is preliminary data.</text>
</comment>
<accession>A0AAE3F7B3</accession>
<dbReference type="Proteomes" id="UP001199915">
    <property type="component" value="Unassembled WGS sequence"/>
</dbReference>
<dbReference type="AlphaFoldDB" id="A0AAE3F7B3"/>
<evidence type="ECO:0000313" key="2">
    <source>
        <dbReference type="Proteomes" id="UP001199915"/>
    </source>
</evidence>
<proteinExistence type="predicted"/>
<name>A0AAE3F7B3_9FIRM</name>
<protein>
    <recommendedName>
        <fullName evidence="3">NYN domain</fullName>
    </recommendedName>
</protein>
<dbReference type="EMBL" id="JAKNFS010000040">
    <property type="protein sequence ID" value="MCG4767292.1"/>
    <property type="molecule type" value="Genomic_DNA"/>
</dbReference>
<organism evidence="1 2">
    <name type="scientific">Fusicatenibacter saccharivorans</name>
    <dbReference type="NCBI Taxonomy" id="1150298"/>
    <lineage>
        <taxon>Bacteria</taxon>
        <taxon>Bacillati</taxon>
        <taxon>Bacillota</taxon>
        <taxon>Clostridia</taxon>
        <taxon>Lachnospirales</taxon>
        <taxon>Lachnospiraceae</taxon>
        <taxon>Fusicatenibacter</taxon>
    </lineage>
</organism>
<evidence type="ECO:0008006" key="3">
    <source>
        <dbReference type="Google" id="ProtNLM"/>
    </source>
</evidence>
<evidence type="ECO:0000313" key="1">
    <source>
        <dbReference type="EMBL" id="MCG4767292.1"/>
    </source>
</evidence>